<dbReference type="RefSeq" id="WP_281094658.1">
    <property type="nucleotide sequence ID" value="NZ_JARYZI010000007.1"/>
</dbReference>
<name>A0ABT6NEE3_9FIRM</name>
<dbReference type="Proteomes" id="UP001158045">
    <property type="component" value="Unassembled WGS sequence"/>
</dbReference>
<accession>A0ABT6NEE3</accession>
<proteinExistence type="predicted"/>
<protein>
    <submittedName>
        <fullName evidence="2">Uncharacterized protein</fullName>
    </submittedName>
</protein>
<gene>
    <name evidence="2" type="ORF">QE109_11445</name>
</gene>
<feature type="transmembrane region" description="Helical" evidence="1">
    <location>
        <begin position="20"/>
        <end position="36"/>
    </location>
</feature>
<evidence type="ECO:0000313" key="3">
    <source>
        <dbReference type="Proteomes" id="UP001158045"/>
    </source>
</evidence>
<reference evidence="2 3" key="1">
    <citation type="submission" date="2023-04" db="EMBL/GenBank/DDBJ databases">
        <title>Fusibacter bizertensis strain WBS, isolated from littoral bottom sediments of the Arctic seas - biochemical and genomic analysis.</title>
        <authorList>
            <person name="Brioukhanov A.L."/>
        </authorList>
    </citation>
    <scope>NUCLEOTIDE SEQUENCE [LARGE SCALE GENOMIC DNA]</scope>
    <source>
        <strain evidence="2 3">WBS</strain>
    </source>
</reference>
<dbReference type="EMBL" id="JARYZI010000007">
    <property type="protein sequence ID" value="MDH8678767.1"/>
    <property type="molecule type" value="Genomic_DNA"/>
</dbReference>
<keyword evidence="1" id="KW-0472">Membrane</keyword>
<keyword evidence="3" id="KW-1185">Reference proteome</keyword>
<feature type="transmembrane region" description="Helical" evidence="1">
    <location>
        <begin position="99"/>
        <end position="121"/>
    </location>
</feature>
<keyword evidence="1" id="KW-1133">Transmembrane helix</keyword>
<feature type="transmembrane region" description="Helical" evidence="1">
    <location>
        <begin position="42"/>
        <end position="60"/>
    </location>
</feature>
<sequence length="227" mass="26195">MNFSMHRGIYLKNKKTIKIFLLINILFFISVILFEIKTLTSRLIVVGCLIAGLALTRFFWNKAMRAQKIRLNEVEALYGNETIVCYAENYSGLVRKDKYGYLVLMTIYVALILYVCVMLYTEWISSVLVLTILSIVHISLAIPIMVILIKMLDTAVFFTKDTLFLSHSNEIELEKIKKYQFIECVKGGAVLELNTGDHFVRLSLADKEHHIIEKLINHTQLTKQIEL</sequence>
<organism evidence="2 3">
    <name type="scientific">Fusibacter bizertensis</name>
    <dbReference type="NCBI Taxonomy" id="1488331"/>
    <lineage>
        <taxon>Bacteria</taxon>
        <taxon>Bacillati</taxon>
        <taxon>Bacillota</taxon>
        <taxon>Clostridia</taxon>
        <taxon>Eubacteriales</taxon>
        <taxon>Eubacteriales Family XII. Incertae Sedis</taxon>
        <taxon>Fusibacter</taxon>
    </lineage>
</organism>
<evidence type="ECO:0000313" key="2">
    <source>
        <dbReference type="EMBL" id="MDH8678767.1"/>
    </source>
</evidence>
<keyword evidence="1" id="KW-0812">Transmembrane</keyword>
<feature type="transmembrane region" description="Helical" evidence="1">
    <location>
        <begin position="127"/>
        <end position="149"/>
    </location>
</feature>
<comment type="caution">
    <text evidence="2">The sequence shown here is derived from an EMBL/GenBank/DDBJ whole genome shotgun (WGS) entry which is preliminary data.</text>
</comment>
<evidence type="ECO:0000256" key="1">
    <source>
        <dbReference type="SAM" id="Phobius"/>
    </source>
</evidence>